<dbReference type="Gene3D" id="1.20.140.10">
    <property type="entry name" value="Butyryl-CoA Dehydrogenase, subunit A, domain 3"/>
    <property type="match status" value="1"/>
</dbReference>
<gene>
    <name evidence="10" type="ORF">ACTIVE_3211</name>
</gene>
<name>A0A7D3VSP5_ACTVE</name>
<dbReference type="InterPro" id="IPR009075">
    <property type="entry name" value="AcylCo_DH/oxidase_C"/>
</dbReference>
<keyword evidence="5 6" id="KW-0560">Oxidoreductase</keyword>
<dbReference type="Proteomes" id="UP000501240">
    <property type="component" value="Chromosome"/>
</dbReference>
<dbReference type="InterPro" id="IPR046373">
    <property type="entry name" value="Acyl-CoA_Oxase/DH_mid-dom_sf"/>
</dbReference>
<feature type="domain" description="Acyl-CoA dehydrogenase/oxidase N-terminal" evidence="9">
    <location>
        <begin position="7"/>
        <end position="118"/>
    </location>
</feature>
<dbReference type="CDD" id="cd00567">
    <property type="entry name" value="ACAD"/>
    <property type="match status" value="1"/>
</dbReference>
<dbReference type="GO" id="GO:0050660">
    <property type="term" value="F:flavin adenine dinucleotide binding"/>
    <property type="evidence" value="ECO:0007669"/>
    <property type="project" value="InterPro"/>
</dbReference>
<evidence type="ECO:0000256" key="5">
    <source>
        <dbReference type="ARBA" id="ARBA00023002"/>
    </source>
</evidence>
<sequence length="374" mass="38904">MDFGFTGEQAMLRESVARYLAKNYSFEARQALLRSGRPHSDEVWRAFADLGLLTLPFPEAAGGLGGSVVDLVAVGEPFGEHLLVEPYVSSVLLAGRALAEAGEHPAAKHRLGRIMAGEALAAFAHEEAGGTADPSRVAVRCGASAGGYRLDGEKRLVLGGADAGVLVVTARAGGEPGEREGLALLLVEPATPGVRVIPFTTLDGRSAAHIRFDAVEVPAENLLSADAHDAIARTVDGAVIALAAEAVGAMGALLRQTGEYAVAREQFGAPIARFQAVAHRLADMKIAYTKARATLLYTAALAEAGRAAPRDLSVLKAQVGRLGRGVGEAAVQTHGGIGMTDELAVGHYLKRLLAIDAMFGQSDYHYRVVGAAAS</sequence>
<dbReference type="SUPFAM" id="SSF56645">
    <property type="entry name" value="Acyl-CoA dehydrogenase NM domain-like"/>
    <property type="match status" value="1"/>
</dbReference>
<evidence type="ECO:0000256" key="6">
    <source>
        <dbReference type="RuleBase" id="RU362125"/>
    </source>
</evidence>
<dbReference type="InterPro" id="IPR037069">
    <property type="entry name" value="AcylCoA_DH/ox_N_sf"/>
</dbReference>
<proteinExistence type="inferred from homology"/>
<evidence type="ECO:0000256" key="1">
    <source>
        <dbReference type="ARBA" id="ARBA00001974"/>
    </source>
</evidence>
<dbReference type="GO" id="GO:0003995">
    <property type="term" value="F:acyl-CoA dehydrogenase activity"/>
    <property type="evidence" value="ECO:0007669"/>
    <property type="project" value="TreeGrafter"/>
</dbReference>
<dbReference type="PANTHER" id="PTHR43884">
    <property type="entry name" value="ACYL-COA DEHYDROGENASE"/>
    <property type="match status" value="1"/>
</dbReference>
<dbReference type="Gene3D" id="1.10.540.10">
    <property type="entry name" value="Acyl-CoA dehydrogenase/oxidase, N-terminal domain"/>
    <property type="match status" value="1"/>
</dbReference>
<comment type="cofactor">
    <cofactor evidence="1 6">
        <name>FAD</name>
        <dbReference type="ChEBI" id="CHEBI:57692"/>
    </cofactor>
</comment>
<evidence type="ECO:0000259" key="8">
    <source>
        <dbReference type="Pfam" id="PF02770"/>
    </source>
</evidence>
<dbReference type="Pfam" id="PF02770">
    <property type="entry name" value="Acyl-CoA_dh_M"/>
    <property type="match status" value="1"/>
</dbReference>
<evidence type="ECO:0000259" key="7">
    <source>
        <dbReference type="Pfam" id="PF00441"/>
    </source>
</evidence>
<comment type="similarity">
    <text evidence="2 6">Belongs to the acyl-CoA dehydrogenase family.</text>
</comment>
<evidence type="ECO:0000313" key="11">
    <source>
        <dbReference type="Proteomes" id="UP000501240"/>
    </source>
</evidence>
<dbReference type="AlphaFoldDB" id="A0A7D3VSP5"/>
<dbReference type="Pfam" id="PF02771">
    <property type="entry name" value="Acyl-CoA_dh_N"/>
    <property type="match status" value="1"/>
</dbReference>
<dbReference type="InterPro" id="IPR013786">
    <property type="entry name" value="AcylCoA_DH/ox_N"/>
</dbReference>
<organism evidence="10 11">
    <name type="scientific">Actinomadura verrucosospora</name>
    <dbReference type="NCBI Taxonomy" id="46165"/>
    <lineage>
        <taxon>Bacteria</taxon>
        <taxon>Bacillati</taxon>
        <taxon>Actinomycetota</taxon>
        <taxon>Actinomycetes</taxon>
        <taxon>Streptosporangiales</taxon>
        <taxon>Thermomonosporaceae</taxon>
        <taxon>Actinomadura</taxon>
    </lineage>
</organism>
<reference evidence="10 11" key="1">
    <citation type="submission" date="2020-05" db="EMBL/GenBank/DDBJ databases">
        <title>Actinomadura verrucosospora NRRL-B18236 (PFL_A860) Genome sequencing and assembly.</title>
        <authorList>
            <person name="Samborskyy M."/>
        </authorList>
    </citation>
    <scope>NUCLEOTIDE SEQUENCE [LARGE SCALE GENOMIC DNA]</scope>
    <source>
        <strain evidence="10 11">NRRL:B18236</strain>
    </source>
</reference>
<evidence type="ECO:0000256" key="2">
    <source>
        <dbReference type="ARBA" id="ARBA00009347"/>
    </source>
</evidence>
<feature type="domain" description="Acyl-CoA oxidase/dehydrogenase middle" evidence="8">
    <location>
        <begin position="123"/>
        <end position="215"/>
    </location>
</feature>
<evidence type="ECO:0000313" key="10">
    <source>
        <dbReference type="EMBL" id="QKG21573.1"/>
    </source>
</evidence>
<dbReference type="InterPro" id="IPR006091">
    <property type="entry name" value="Acyl-CoA_Oxase/DH_mid-dom"/>
</dbReference>
<accession>A0A7D3VSP5</accession>
<dbReference type="SUPFAM" id="SSF47203">
    <property type="entry name" value="Acyl-CoA dehydrogenase C-terminal domain-like"/>
    <property type="match status" value="1"/>
</dbReference>
<dbReference type="PANTHER" id="PTHR43884:SF20">
    <property type="entry name" value="ACYL-COA DEHYDROGENASE FADE28"/>
    <property type="match status" value="1"/>
</dbReference>
<dbReference type="InterPro" id="IPR009100">
    <property type="entry name" value="AcylCoA_DH/oxidase_NM_dom_sf"/>
</dbReference>
<evidence type="ECO:0000256" key="4">
    <source>
        <dbReference type="ARBA" id="ARBA00022827"/>
    </source>
</evidence>
<evidence type="ECO:0000259" key="9">
    <source>
        <dbReference type="Pfam" id="PF02771"/>
    </source>
</evidence>
<keyword evidence="11" id="KW-1185">Reference proteome</keyword>
<feature type="domain" description="Acyl-CoA dehydrogenase/oxidase C-terminal" evidence="7">
    <location>
        <begin position="240"/>
        <end position="372"/>
    </location>
</feature>
<dbReference type="EMBL" id="CP053892">
    <property type="protein sequence ID" value="QKG21573.1"/>
    <property type="molecule type" value="Genomic_DNA"/>
</dbReference>
<protein>
    <submittedName>
        <fullName evidence="10">Acyl-CoA dehydrogenase domain-containing protein</fullName>
    </submittedName>
</protein>
<keyword evidence="4 6" id="KW-0274">FAD</keyword>
<dbReference type="RefSeq" id="WP_173095816.1">
    <property type="nucleotide sequence ID" value="NZ_CP053892.1"/>
</dbReference>
<dbReference type="Gene3D" id="2.40.110.10">
    <property type="entry name" value="Butyryl-CoA Dehydrogenase, subunit A, domain 2"/>
    <property type="match status" value="1"/>
</dbReference>
<keyword evidence="3 6" id="KW-0285">Flavoprotein</keyword>
<dbReference type="InterPro" id="IPR036250">
    <property type="entry name" value="AcylCo_DH-like_C"/>
</dbReference>
<dbReference type="Pfam" id="PF00441">
    <property type="entry name" value="Acyl-CoA_dh_1"/>
    <property type="match status" value="1"/>
</dbReference>
<evidence type="ECO:0000256" key="3">
    <source>
        <dbReference type="ARBA" id="ARBA00022630"/>
    </source>
</evidence>